<dbReference type="EMBL" id="JBHUME010000011">
    <property type="protein sequence ID" value="MFD2614345.1"/>
    <property type="molecule type" value="Genomic_DNA"/>
</dbReference>
<accession>A0ABW5PIK6</accession>
<dbReference type="RefSeq" id="WP_377605097.1">
    <property type="nucleotide sequence ID" value="NZ_JBHUME010000011.1"/>
</dbReference>
<evidence type="ECO:0000313" key="1">
    <source>
        <dbReference type="EMBL" id="MFD2614345.1"/>
    </source>
</evidence>
<evidence type="ECO:0000313" key="2">
    <source>
        <dbReference type="Proteomes" id="UP001597541"/>
    </source>
</evidence>
<dbReference type="Pfam" id="PF03692">
    <property type="entry name" value="CxxCxxCC"/>
    <property type="match status" value="1"/>
</dbReference>
<dbReference type="InterPro" id="IPR005358">
    <property type="entry name" value="Puta_zinc/iron-chelating_dom"/>
</dbReference>
<protein>
    <submittedName>
        <fullName evidence="1">YkgJ family cysteine cluster protein</fullName>
    </submittedName>
</protein>
<organism evidence="1 2">
    <name type="scientific">Paenibacillus gansuensis</name>
    <dbReference type="NCBI Taxonomy" id="306542"/>
    <lineage>
        <taxon>Bacteria</taxon>
        <taxon>Bacillati</taxon>
        <taxon>Bacillota</taxon>
        <taxon>Bacilli</taxon>
        <taxon>Bacillales</taxon>
        <taxon>Paenibacillaceae</taxon>
        <taxon>Paenibacillus</taxon>
    </lineage>
</organism>
<sequence>MTLPCQGCRGLCCGPVPVTEQEITAIRKKVKTMPAKQKQELQSQLRFPGTCIFFDQTNDRCGIHSVRPQVCRDFGYYQDMVCFRKPEAATKVRSGYALRHKAILSVDLTWADFK</sequence>
<reference evidence="2" key="1">
    <citation type="journal article" date="2019" name="Int. J. Syst. Evol. Microbiol.">
        <title>The Global Catalogue of Microorganisms (GCM) 10K type strain sequencing project: providing services to taxonomists for standard genome sequencing and annotation.</title>
        <authorList>
            <consortium name="The Broad Institute Genomics Platform"/>
            <consortium name="The Broad Institute Genome Sequencing Center for Infectious Disease"/>
            <person name="Wu L."/>
            <person name="Ma J."/>
        </authorList>
    </citation>
    <scope>NUCLEOTIDE SEQUENCE [LARGE SCALE GENOMIC DNA]</scope>
    <source>
        <strain evidence="2">KCTC 3950</strain>
    </source>
</reference>
<dbReference type="Proteomes" id="UP001597541">
    <property type="component" value="Unassembled WGS sequence"/>
</dbReference>
<name>A0ABW5PIK6_9BACL</name>
<keyword evidence="2" id="KW-1185">Reference proteome</keyword>
<gene>
    <name evidence="1" type="ORF">ACFSUF_18195</name>
</gene>
<comment type="caution">
    <text evidence="1">The sequence shown here is derived from an EMBL/GenBank/DDBJ whole genome shotgun (WGS) entry which is preliminary data.</text>
</comment>
<proteinExistence type="predicted"/>